<feature type="region of interest" description="Disordered" evidence="13">
    <location>
        <begin position="290"/>
        <end position="324"/>
    </location>
</feature>
<dbReference type="InterPro" id="IPR011016">
    <property type="entry name" value="Znf_RING-CH"/>
</dbReference>
<evidence type="ECO:0000259" key="15">
    <source>
        <dbReference type="PROSITE" id="PS50089"/>
    </source>
</evidence>
<dbReference type="SMART" id="SM01197">
    <property type="entry name" value="FANCL_C"/>
    <property type="match status" value="1"/>
</dbReference>
<evidence type="ECO:0000256" key="14">
    <source>
        <dbReference type="SAM" id="Phobius"/>
    </source>
</evidence>
<feature type="transmembrane region" description="Helical" evidence="14">
    <location>
        <begin position="550"/>
        <end position="571"/>
    </location>
</feature>
<proteinExistence type="predicted"/>
<evidence type="ECO:0000256" key="11">
    <source>
        <dbReference type="ARBA" id="ARBA00023136"/>
    </source>
</evidence>
<dbReference type="GO" id="GO:0016020">
    <property type="term" value="C:membrane"/>
    <property type="evidence" value="ECO:0007669"/>
    <property type="project" value="UniProtKB-SubCell"/>
</dbReference>
<keyword evidence="10 14" id="KW-1133">Transmembrane helix</keyword>
<dbReference type="InterPro" id="IPR013083">
    <property type="entry name" value="Znf_RING/FYVE/PHD"/>
</dbReference>
<evidence type="ECO:0000256" key="1">
    <source>
        <dbReference type="ARBA" id="ARBA00000900"/>
    </source>
</evidence>
<keyword evidence="7 12" id="KW-0863">Zinc-finger</keyword>
<keyword evidence="11 14" id="KW-0472">Membrane</keyword>
<evidence type="ECO:0000256" key="10">
    <source>
        <dbReference type="ARBA" id="ARBA00022989"/>
    </source>
</evidence>
<dbReference type="InterPro" id="IPR001841">
    <property type="entry name" value="Znf_RING"/>
</dbReference>
<dbReference type="GO" id="GO:0016567">
    <property type="term" value="P:protein ubiquitination"/>
    <property type="evidence" value="ECO:0007669"/>
    <property type="project" value="TreeGrafter"/>
</dbReference>
<feature type="transmembrane region" description="Helical" evidence="14">
    <location>
        <begin position="822"/>
        <end position="843"/>
    </location>
</feature>
<feature type="transmembrane region" description="Helical" evidence="14">
    <location>
        <begin position="393"/>
        <end position="412"/>
    </location>
</feature>
<evidence type="ECO:0000256" key="5">
    <source>
        <dbReference type="ARBA" id="ARBA00022692"/>
    </source>
</evidence>
<evidence type="ECO:0000256" key="12">
    <source>
        <dbReference type="PROSITE-ProRule" id="PRU00175"/>
    </source>
</evidence>
<dbReference type="Pfam" id="PF13639">
    <property type="entry name" value="zf-RING_2"/>
    <property type="match status" value="1"/>
</dbReference>
<evidence type="ECO:0000256" key="2">
    <source>
        <dbReference type="ARBA" id="ARBA00004141"/>
    </source>
</evidence>
<feature type="transmembrane region" description="Helical" evidence="14">
    <location>
        <begin position="1030"/>
        <end position="1051"/>
    </location>
</feature>
<protein>
    <recommendedName>
        <fullName evidence="3">RING-type E3 ubiquitin transferase</fullName>
        <ecNumber evidence="3">2.3.2.27</ecNumber>
    </recommendedName>
</protein>
<feature type="transmembrane region" description="Helical" evidence="14">
    <location>
        <begin position="855"/>
        <end position="886"/>
    </location>
</feature>
<evidence type="ECO:0000256" key="9">
    <source>
        <dbReference type="ARBA" id="ARBA00022833"/>
    </source>
</evidence>
<feature type="transmembrane region" description="Helical" evidence="14">
    <location>
        <begin position="424"/>
        <end position="443"/>
    </location>
</feature>
<evidence type="ECO:0000256" key="8">
    <source>
        <dbReference type="ARBA" id="ARBA00022786"/>
    </source>
</evidence>
<feature type="transmembrane region" description="Helical" evidence="14">
    <location>
        <begin position="502"/>
        <end position="523"/>
    </location>
</feature>
<dbReference type="AlphaFoldDB" id="A0A7S1BR10"/>
<evidence type="ECO:0000256" key="6">
    <source>
        <dbReference type="ARBA" id="ARBA00022723"/>
    </source>
</evidence>
<dbReference type="SUPFAM" id="SSF57850">
    <property type="entry name" value="RING/U-box"/>
    <property type="match status" value="1"/>
</dbReference>
<feature type="compositionally biased region" description="Pro residues" evidence="13">
    <location>
        <begin position="307"/>
        <end position="316"/>
    </location>
</feature>
<evidence type="ECO:0000256" key="13">
    <source>
        <dbReference type="SAM" id="MobiDB-lite"/>
    </source>
</evidence>
<reference evidence="16" key="1">
    <citation type="submission" date="2021-01" db="EMBL/GenBank/DDBJ databases">
        <authorList>
            <person name="Corre E."/>
            <person name="Pelletier E."/>
            <person name="Niang G."/>
            <person name="Scheremetjew M."/>
            <person name="Finn R."/>
            <person name="Kale V."/>
            <person name="Holt S."/>
            <person name="Cochrane G."/>
            <person name="Meng A."/>
            <person name="Brown T."/>
            <person name="Cohen L."/>
        </authorList>
    </citation>
    <scope>NUCLEOTIDE SEQUENCE</scope>
    <source>
        <strain evidence="16">308</strain>
    </source>
</reference>
<feature type="transmembrane region" description="Helical" evidence="14">
    <location>
        <begin position="982"/>
        <end position="1007"/>
    </location>
</feature>
<dbReference type="SMART" id="SM00744">
    <property type="entry name" value="RINGv"/>
    <property type="match status" value="1"/>
</dbReference>
<dbReference type="PANTHER" id="PTHR45977:SF4">
    <property type="entry name" value="RING-TYPE DOMAIN-CONTAINING PROTEIN"/>
    <property type="match status" value="1"/>
</dbReference>
<dbReference type="GO" id="GO:0061630">
    <property type="term" value="F:ubiquitin protein ligase activity"/>
    <property type="evidence" value="ECO:0007669"/>
    <property type="project" value="UniProtKB-EC"/>
</dbReference>
<dbReference type="EMBL" id="HBFR01028716">
    <property type="protein sequence ID" value="CAD8893647.1"/>
    <property type="molecule type" value="Transcribed_RNA"/>
</dbReference>
<sequence>MDASPLIDRWRNVNLTEALALSPSLAADAELRRGVSRLTGTAWKPVTLLLLSPPPPSSARHATAEDAVLPLLLLYRRRAPRRGDGDGAPLAVVSLAHACVQAEAGGAPGGTERAEVTASGVDGHRRHVHVTFPRSAGVLSPTGSVIDASRSSCEVRLRLASVTEAREWISQMRILVYESKIQAQIDAHVESESEAQGRDSHVQVESESGAQVMNGRDARRDKVGTRCVQSLVICALLFLFRSYFMASLSHLWGSHFSKEFPNDTDSLAVEYKEDLAPPIFWWREEKKKSTATFDTETPPSAASSLPSPRPSSPPPSFSRHATSSSHLGRLVTKCRLSARAMAASLLRDIYPPERPHLPPPDRVPLLRRAPSFPSHLFRGGDAPFPPGTWIHDFFWSVLPVAGVAVVAAVSMLRGMFPRVASVAYSTLHLGRMLPCIAVAGSLAEDGYLYYWQHSLHDGLYFKGYVSIMLTIGSMGAARKYFSDALIAKGWKTPNPYLAQLSMARKVTAGLSSWLATIAFPLVLRSYHMCSEPPHGQEGEDRIDTCDRAHVPAILALLCFFSGTYFFGTALRALRMRDLPIGEYILRLSLVPTRTAYGILRILGNAAQATMARLLPLVCVVLRLVIKQMFRVLWRLAALSARTGCFVGHLGRRAVSAFDATCLRIFRACDAFMTPLWTQVQAWRAFWHSLRIYVRNCLLPALRCIGNLLEMRSKIYNLLSMIANKTGLMNVSLKIWNAIVYATTTIWHVLSVVGNKIWNGLSYAATVLWNIFRYLTTRLWSLFTRVIRKLRGPASAVASCVRRTSLRLLLLLSPPCSLVLKKYWHVLAIALAWNGAFLFAGSAASTLLRAHDGTRAAYVAGTLAAGCFGLGAWSLFAVGAAIFQVVFRRSRGGRLVHQYIEVQDSVLAHVDLHILQASFRVLIAGFHASSVFLRMVLQSCEGAVRKFCKCVWELLTWMHERVVQPLFRITCGALWRIWSFPHFYFLLSMAFLLLSYLVHNGIVLQAWLWNPYGITTSICHLLYTHLPKKFYPVYLNFVQNIVSCFFAIWKFLTARTKAGKCIHALASIIDTDTSSPNVALGSWFCTSFLAKTRTRVRVKTFSVPIVASYAVGMASRDLFRAVAALSCVWILSSLHVDSYEGRERDREQRDFQVIQRKRQLQGRALQGRVESLLFEQTECTICLEELEEKLASELPCGHIFHNECIEKWLQGGESGVHQRCPVCRRAIGGWDRALEIIF</sequence>
<keyword evidence="6" id="KW-0479">Metal-binding</keyword>
<dbReference type="GO" id="GO:0008270">
    <property type="term" value="F:zinc ion binding"/>
    <property type="evidence" value="ECO:0007669"/>
    <property type="project" value="UniProtKB-KW"/>
</dbReference>
<dbReference type="PROSITE" id="PS50089">
    <property type="entry name" value="ZF_RING_2"/>
    <property type="match status" value="1"/>
</dbReference>
<feature type="transmembrane region" description="Helical" evidence="14">
    <location>
        <begin position="734"/>
        <end position="753"/>
    </location>
</feature>
<gene>
    <name evidence="16" type="ORF">CHYS00102_LOCUS20856</name>
</gene>
<accession>A0A7S1BR10</accession>
<feature type="transmembrane region" description="Helical" evidence="14">
    <location>
        <begin position="759"/>
        <end position="780"/>
    </location>
</feature>
<evidence type="ECO:0000256" key="7">
    <source>
        <dbReference type="ARBA" id="ARBA00022771"/>
    </source>
</evidence>
<organism evidence="16">
    <name type="scientific">Corethron hystrix</name>
    <dbReference type="NCBI Taxonomy" id="216773"/>
    <lineage>
        <taxon>Eukaryota</taxon>
        <taxon>Sar</taxon>
        <taxon>Stramenopiles</taxon>
        <taxon>Ochrophyta</taxon>
        <taxon>Bacillariophyta</taxon>
        <taxon>Coscinodiscophyceae</taxon>
        <taxon>Corethrophycidae</taxon>
        <taxon>Corethrales</taxon>
        <taxon>Corethraceae</taxon>
        <taxon>Corethron</taxon>
    </lineage>
</organism>
<dbReference type="CDD" id="cd16448">
    <property type="entry name" value="RING-H2"/>
    <property type="match status" value="1"/>
</dbReference>
<name>A0A7S1BR10_9STRA</name>
<evidence type="ECO:0000256" key="3">
    <source>
        <dbReference type="ARBA" id="ARBA00012483"/>
    </source>
</evidence>
<feature type="transmembrane region" description="Helical" evidence="14">
    <location>
        <begin position="463"/>
        <end position="481"/>
    </location>
</feature>
<dbReference type="SMART" id="SM00184">
    <property type="entry name" value="RING"/>
    <property type="match status" value="1"/>
</dbReference>
<keyword evidence="5 14" id="KW-0812">Transmembrane</keyword>
<keyword evidence="9" id="KW-0862">Zinc</keyword>
<feature type="domain" description="RING-type" evidence="15">
    <location>
        <begin position="1178"/>
        <end position="1223"/>
    </location>
</feature>
<dbReference type="GO" id="GO:0006511">
    <property type="term" value="P:ubiquitin-dependent protein catabolic process"/>
    <property type="evidence" value="ECO:0007669"/>
    <property type="project" value="TreeGrafter"/>
</dbReference>
<evidence type="ECO:0000313" key="16">
    <source>
        <dbReference type="EMBL" id="CAD8893647.1"/>
    </source>
</evidence>
<dbReference type="Gene3D" id="3.30.40.10">
    <property type="entry name" value="Zinc/RING finger domain, C3HC4 (zinc finger)"/>
    <property type="match status" value="1"/>
</dbReference>
<comment type="catalytic activity">
    <reaction evidence="1">
        <text>S-ubiquitinyl-[E2 ubiquitin-conjugating enzyme]-L-cysteine + [acceptor protein]-L-lysine = [E2 ubiquitin-conjugating enzyme]-L-cysteine + N(6)-ubiquitinyl-[acceptor protein]-L-lysine.</text>
        <dbReference type="EC" id="2.3.2.27"/>
    </reaction>
</comment>
<keyword evidence="8" id="KW-0833">Ubl conjugation pathway</keyword>
<comment type="subcellular location">
    <subcellularLocation>
        <location evidence="2">Membrane</location>
        <topology evidence="2">Multi-pass membrane protein</topology>
    </subcellularLocation>
</comment>
<dbReference type="EC" id="2.3.2.27" evidence="3"/>
<dbReference type="PANTHER" id="PTHR45977">
    <property type="entry name" value="TARGET OF ERK KINASE MPK-1"/>
    <property type="match status" value="1"/>
</dbReference>
<keyword evidence="4" id="KW-0808">Transferase</keyword>
<evidence type="ECO:0000256" key="4">
    <source>
        <dbReference type="ARBA" id="ARBA00022679"/>
    </source>
</evidence>